<dbReference type="InterPro" id="IPR006076">
    <property type="entry name" value="FAD-dep_OxRdtase"/>
</dbReference>
<protein>
    <submittedName>
        <fullName evidence="4">Amino acid dehydrogenase</fullName>
    </submittedName>
</protein>
<dbReference type="EMBL" id="JPWF01000011">
    <property type="protein sequence ID" value="RCK33761.1"/>
    <property type="molecule type" value="Genomic_DNA"/>
</dbReference>
<dbReference type="GO" id="GO:0005886">
    <property type="term" value="C:plasma membrane"/>
    <property type="evidence" value="ECO:0007669"/>
    <property type="project" value="TreeGrafter"/>
</dbReference>
<reference evidence="4 5" key="1">
    <citation type="submission" date="2014-07" db="EMBL/GenBank/DDBJ databases">
        <title>Draft genome sequence of Thalassospira profundimaris 35.</title>
        <authorList>
            <person name="Lai Q."/>
            <person name="Shao Z."/>
        </authorList>
    </citation>
    <scope>NUCLEOTIDE SEQUENCE [LARGE SCALE GENOMIC DNA]</scope>
    <source>
        <strain evidence="4 5">35</strain>
    </source>
</reference>
<keyword evidence="2" id="KW-0560">Oxidoreductase</keyword>
<dbReference type="PANTHER" id="PTHR13847">
    <property type="entry name" value="SARCOSINE DEHYDROGENASE-RELATED"/>
    <property type="match status" value="1"/>
</dbReference>
<dbReference type="InterPro" id="IPR036188">
    <property type="entry name" value="FAD/NAD-bd_sf"/>
</dbReference>
<dbReference type="Proteomes" id="UP000253226">
    <property type="component" value="Unassembled WGS sequence"/>
</dbReference>
<dbReference type="RefSeq" id="WP_114103322.1">
    <property type="nucleotide sequence ID" value="NZ_JPWF01000011.1"/>
</dbReference>
<evidence type="ECO:0000256" key="1">
    <source>
        <dbReference type="ARBA" id="ARBA00009410"/>
    </source>
</evidence>
<dbReference type="Pfam" id="PF01266">
    <property type="entry name" value="DAO"/>
    <property type="match status" value="1"/>
</dbReference>
<organism evidence="4 5">
    <name type="scientific">Thalassospira profundimaris</name>
    <dbReference type="NCBI Taxonomy" id="502049"/>
    <lineage>
        <taxon>Bacteria</taxon>
        <taxon>Pseudomonadati</taxon>
        <taxon>Pseudomonadota</taxon>
        <taxon>Alphaproteobacteria</taxon>
        <taxon>Rhodospirillales</taxon>
        <taxon>Thalassospiraceae</taxon>
        <taxon>Thalassospira</taxon>
    </lineage>
</organism>
<evidence type="ECO:0000313" key="5">
    <source>
        <dbReference type="Proteomes" id="UP000253226"/>
    </source>
</evidence>
<dbReference type="AlphaFoldDB" id="A0A367W4S5"/>
<evidence type="ECO:0000256" key="2">
    <source>
        <dbReference type="ARBA" id="ARBA00023002"/>
    </source>
</evidence>
<comment type="similarity">
    <text evidence="1">Belongs to the DadA oxidoreductase family.</text>
</comment>
<dbReference type="Gene3D" id="3.50.50.60">
    <property type="entry name" value="FAD/NAD(P)-binding domain"/>
    <property type="match status" value="2"/>
</dbReference>
<dbReference type="OrthoDB" id="9805337at2"/>
<evidence type="ECO:0000259" key="3">
    <source>
        <dbReference type="Pfam" id="PF01266"/>
    </source>
</evidence>
<dbReference type="GO" id="GO:0055130">
    <property type="term" value="P:D-alanine catabolic process"/>
    <property type="evidence" value="ECO:0007669"/>
    <property type="project" value="TreeGrafter"/>
</dbReference>
<feature type="domain" description="FAD dependent oxidoreductase" evidence="3">
    <location>
        <begin position="2"/>
        <end position="397"/>
    </location>
</feature>
<dbReference type="NCBIfam" id="NF001933">
    <property type="entry name" value="PRK00711.1"/>
    <property type="match status" value="1"/>
</dbReference>
<accession>A0A367W4S5</accession>
<sequence>MHVVVMGAGVIGTTAAWYLLQNGHQVTVIDRQHASAQETSFANGGQISTCHATPWANAGTPKQILKWLGREEAPLLVRMRFDPQLFGWGLRFLANCSDERARINMEKALRVAIYSRDCLRALRTELSLHYDHSERGILHVCRDDGEMAAVARATKQMRELGLSRRTVTPEECYEIEPALRQSTAPIVGGSYTPDDESGDARKFTESLTEHCIAKGAHFLFNTRIERLIHDQGRVTAVQTDQGNITADAFLVCLGSYSPFLVKPLGINLPIYPCKGYSISVDTTGYDGAPQTALIDDSVKMVYSRLGNQLRVAGTAELDGYNLRMSRRRNQLIVDKALELFPNCGNPETITHWSGLRPVTPDSAPILGGTKYGNLFLNTGHGTLGWTMSCGSAKAIADVISNRAPDIPLRGLGIERFKRALL</sequence>
<dbReference type="GO" id="GO:0005737">
    <property type="term" value="C:cytoplasm"/>
    <property type="evidence" value="ECO:0007669"/>
    <property type="project" value="TreeGrafter"/>
</dbReference>
<dbReference type="SUPFAM" id="SSF54373">
    <property type="entry name" value="FAD-linked reductases, C-terminal domain"/>
    <property type="match status" value="1"/>
</dbReference>
<name>A0A367W4S5_9PROT</name>
<evidence type="ECO:0000313" key="4">
    <source>
        <dbReference type="EMBL" id="RCK33761.1"/>
    </source>
</evidence>
<dbReference type="SUPFAM" id="SSF51905">
    <property type="entry name" value="FAD/NAD(P)-binding domain"/>
    <property type="match status" value="1"/>
</dbReference>
<comment type="caution">
    <text evidence="4">The sequence shown here is derived from an EMBL/GenBank/DDBJ whole genome shotgun (WGS) entry which is preliminary data.</text>
</comment>
<dbReference type="Gene3D" id="3.30.9.10">
    <property type="entry name" value="D-Amino Acid Oxidase, subunit A, domain 2"/>
    <property type="match status" value="1"/>
</dbReference>
<dbReference type="GO" id="GO:0008718">
    <property type="term" value="F:D-amino-acid dehydrogenase activity"/>
    <property type="evidence" value="ECO:0007669"/>
    <property type="project" value="TreeGrafter"/>
</dbReference>
<proteinExistence type="inferred from homology"/>
<dbReference type="PANTHER" id="PTHR13847:SF280">
    <property type="entry name" value="D-AMINO ACID DEHYDROGENASE"/>
    <property type="match status" value="1"/>
</dbReference>
<gene>
    <name evidence="4" type="ORF">TH19_16230</name>
</gene>